<evidence type="ECO:0000313" key="13">
    <source>
        <dbReference type="EMBL" id="TWR97714.1"/>
    </source>
</evidence>
<dbReference type="GO" id="GO:0032259">
    <property type="term" value="P:methylation"/>
    <property type="evidence" value="ECO:0007669"/>
    <property type="project" value="UniProtKB-KW"/>
</dbReference>
<dbReference type="InterPro" id="IPR036388">
    <property type="entry name" value="WH-like_DNA-bd_sf"/>
</dbReference>
<dbReference type="SUPFAM" id="SSF53155">
    <property type="entry name" value="Methylated DNA-protein cysteine methyltransferase domain"/>
    <property type="match status" value="1"/>
</dbReference>
<evidence type="ECO:0000313" key="15">
    <source>
        <dbReference type="Proteomes" id="UP000318428"/>
    </source>
</evidence>
<dbReference type="GO" id="GO:0003908">
    <property type="term" value="F:methylated-DNA-[protein]-cysteine S-methyltransferase activity"/>
    <property type="evidence" value="ECO:0007669"/>
    <property type="project" value="UniProtKB-UniRule"/>
</dbReference>
<dbReference type="InterPro" id="IPR036217">
    <property type="entry name" value="MethylDNA_cys_MeTrfase_DNAb"/>
</dbReference>
<comment type="miscellaneous">
    <text evidence="9">This enzyme catalyzes only one turnover and therefore is not strictly catalytic. According to one definition, an enzyme is a biocatalyst that acts repeatedly and over many reaction cycles.</text>
</comment>
<keyword evidence="7 9" id="KW-0234">DNA repair</keyword>
<proteinExistence type="inferred from homology"/>
<dbReference type="PANTHER" id="PTHR10815">
    <property type="entry name" value="METHYLATED-DNA--PROTEIN-CYSTEINE METHYLTRANSFERASE"/>
    <property type="match status" value="1"/>
</dbReference>
<gene>
    <name evidence="13" type="ORF">FJD37_06520</name>
    <name evidence="12" type="ORF">FJD38_05750</name>
</gene>
<comment type="catalytic activity">
    <reaction evidence="8 9">
        <text>a 6-O-methyl-2'-deoxyguanosine in DNA + L-cysteinyl-[protein] = S-methyl-L-cysteinyl-[protein] + a 2'-deoxyguanosine in DNA</text>
        <dbReference type="Rhea" id="RHEA:24000"/>
        <dbReference type="Rhea" id="RHEA-COMP:10131"/>
        <dbReference type="Rhea" id="RHEA-COMP:10132"/>
        <dbReference type="Rhea" id="RHEA-COMP:11367"/>
        <dbReference type="Rhea" id="RHEA-COMP:11368"/>
        <dbReference type="ChEBI" id="CHEBI:29950"/>
        <dbReference type="ChEBI" id="CHEBI:82612"/>
        <dbReference type="ChEBI" id="CHEBI:85445"/>
        <dbReference type="ChEBI" id="CHEBI:85448"/>
        <dbReference type="EC" id="2.1.1.63"/>
    </reaction>
</comment>
<protein>
    <recommendedName>
        <fullName evidence="9">Methylated-DNA--protein-cysteine methyltransferase</fullName>
        <ecNumber evidence="9">2.1.1.63</ecNumber>
    </recommendedName>
    <alternativeName>
        <fullName evidence="9">6-O-methylguanine-DNA methyltransferase</fullName>
        <shortName evidence="9">MGMT</shortName>
    </alternativeName>
    <alternativeName>
        <fullName evidence="9">O-6-methylguanine-DNA-alkyltransferase</fullName>
    </alternativeName>
</protein>
<sequence length="169" mass="18542">MSLIYYDQMPSPIGPLFLVADDEGLREVRFEFEKRPHEPLDGWVHSAQQLAQVRHQLEAYFSGERQTFDLPLKPQGTDFQQSVWQALTTIAYGTTASYGQISQQLDRPKASRAVGAANGRNPIPIIIPCHRVIGSNGSLTGFAGGLAAKQWLLGFEAAASFKLQAPGKS</sequence>
<dbReference type="EMBL" id="VFIO01000001">
    <property type="protein sequence ID" value="TWR93115.1"/>
    <property type="molecule type" value="Genomic_DNA"/>
</dbReference>
<evidence type="ECO:0000256" key="3">
    <source>
        <dbReference type="ARBA" id="ARBA00022490"/>
    </source>
</evidence>
<evidence type="ECO:0000259" key="10">
    <source>
        <dbReference type="Pfam" id="PF01035"/>
    </source>
</evidence>
<dbReference type="FunFam" id="1.10.10.10:FF:000214">
    <property type="entry name" value="Methylated-DNA--protein-cysteine methyltransferase"/>
    <property type="match status" value="1"/>
</dbReference>
<evidence type="ECO:0000313" key="14">
    <source>
        <dbReference type="Proteomes" id="UP000317901"/>
    </source>
</evidence>
<keyword evidence="4 9" id="KW-0489">Methyltransferase</keyword>
<dbReference type="InterPro" id="IPR023546">
    <property type="entry name" value="MGMT"/>
</dbReference>
<feature type="domain" description="Methylated-DNA-[protein]-cysteine S-methyltransferase DNA binding" evidence="10">
    <location>
        <begin position="78"/>
        <end position="157"/>
    </location>
</feature>
<name>A0A5C5Q5F1_9PSED</name>
<dbReference type="InterPro" id="IPR036631">
    <property type="entry name" value="MGMT_N_sf"/>
</dbReference>
<dbReference type="NCBIfam" id="TIGR00589">
    <property type="entry name" value="ogt"/>
    <property type="match status" value="1"/>
</dbReference>
<comment type="function">
    <text evidence="9">Involved in the cellular defense against the biological effects of O6-methylguanine (O6-MeG) and O4-methylthymine (O4-MeT) in DNA. Repairs the methylated nucleobase in DNA by stoichiometrically transferring the methyl group to a cysteine residue in the enzyme. This is a suicide reaction: the enzyme is irreversibly inactivated.</text>
</comment>
<accession>A0A5C5Q5F1</accession>
<dbReference type="GO" id="GO:0005737">
    <property type="term" value="C:cytoplasm"/>
    <property type="evidence" value="ECO:0007669"/>
    <property type="project" value="UniProtKB-SubCell"/>
</dbReference>
<evidence type="ECO:0000256" key="5">
    <source>
        <dbReference type="ARBA" id="ARBA00022679"/>
    </source>
</evidence>
<evidence type="ECO:0000259" key="11">
    <source>
        <dbReference type="Pfam" id="PF02870"/>
    </source>
</evidence>
<comment type="caution">
    <text evidence="13">The sequence shown here is derived from an EMBL/GenBank/DDBJ whole genome shotgun (WGS) entry which is preliminary data.</text>
</comment>
<dbReference type="CDD" id="cd06445">
    <property type="entry name" value="ATase"/>
    <property type="match status" value="1"/>
</dbReference>
<dbReference type="AlphaFoldDB" id="A0A5C5Q5F1"/>
<dbReference type="InterPro" id="IPR014048">
    <property type="entry name" value="MethylDNA_cys_MeTrfase_DNA-bd"/>
</dbReference>
<evidence type="ECO:0000256" key="4">
    <source>
        <dbReference type="ARBA" id="ARBA00022603"/>
    </source>
</evidence>
<dbReference type="Proteomes" id="UP000318428">
    <property type="component" value="Unassembled WGS sequence"/>
</dbReference>
<dbReference type="OrthoDB" id="9802228at2"/>
<feature type="domain" description="Methylguanine DNA methyltransferase ribonuclease-like" evidence="11">
    <location>
        <begin position="4"/>
        <end position="74"/>
    </location>
</feature>
<dbReference type="EMBL" id="VFIP01000009">
    <property type="protein sequence ID" value="TWR97714.1"/>
    <property type="molecule type" value="Genomic_DNA"/>
</dbReference>
<evidence type="ECO:0000256" key="7">
    <source>
        <dbReference type="ARBA" id="ARBA00023204"/>
    </source>
</evidence>
<dbReference type="PANTHER" id="PTHR10815:SF5">
    <property type="entry name" value="METHYLATED-DNA--PROTEIN-CYSTEINE METHYLTRANSFERASE"/>
    <property type="match status" value="1"/>
</dbReference>
<dbReference type="PROSITE" id="PS00374">
    <property type="entry name" value="MGMT"/>
    <property type="match status" value="1"/>
</dbReference>
<dbReference type="InterPro" id="IPR001497">
    <property type="entry name" value="MethylDNA_cys_MeTrfase_AS"/>
</dbReference>
<comment type="catalytic activity">
    <reaction evidence="1 9">
        <text>a 4-O-methyl-thymidine in DNA + L-cysteinyl-[protein] = a thymidine in DNA + S-methyl-L-cysteinyl-[protein]</text>
        <dbReference type="Rhea" id="RHEA:53428"/>
        <dbReference type="Rhea" id="RHEA-COMP:10131"/>
        <dbReference type="Rhea" id="RHEA-COMP:10132"/>
        <dbReference type="Rhea" id="RHEA-COMP:13555"/>
        <dbReference type="Rhea" id="RHEA-COMP:13556"/>
        <dbReference type="ChEBI" id="CHEBI:29950"/>
        <dbReference type="ChEBI" id="CHEBI:82612"/>
        <dbReference type="ChEBI" id="CHEBI:137386"/>
        <dbReference type="ChEBI" id="CHEBI:137387"/>
        <dbReference type="EC" id="2.1.1.63"/>
    </reaction>
</comment>
<dbReference type="Pfam" id="PF02870">
    <property type="entry name" value="Methyltransf_1N"/>
    <property type="match status" value="1"/>
</dbReference>
<dbReference type="RefSeq" id="WP_122785812.1">
    <property type="nucleotide sequence ID" value="NZ_VFIO01000001.1"/>
</dbReference>
<dbReference type="SUPFAM" id="SSF46767">
    <property type="entry name" value="Methylated DNA-protein cysteine methyltransferase, C-terminal domain"/>
    <property type="match status" value="1"/>
</dbReference>
<evidence type="ECO:0000256" key="8">
    <source>
        <dbReference type="ARBA" id="ARBA00049348"/>
    </source>
</evidence>
<evidence type="ECO:0000256" key="2">
    <source>
        <dbReference type="ARBA" id="ARBA00008711"/>
    </source>
</evidence>
<comment type="subcellular location">
    <subcellularLocation>
        <location evidence="9">Cytoplasm</location>
    </subcellularLocation>
</comment>
<dbReference type="Gene3D" id="3.30.160.70">
    <property type="entry name" value="Methylated DNA-protein cysteine methyltransferase domain"/>
    <property type="match status" value="1"/>
</dbReference>
<keyword evidence="5 9" id="KW-0808">Transferase</keyword>
<dbReference type="Gene3D" id="1.10.10.10">
    <property type="entry name" value="Winged helix-like DNA-binding domain superfamily/Winged helix DNA-binding domain"/>
    <property type="match status" value="1"/>
</dbReference>
<reference evidence="14 15" key="1">
    <citation type="submission" date="2019-06" db="EMBL/GenBank/DDBJ databases">
        <title>Pseudomonas bimorpha sp. nov. isolated from bovine raw milk and skim milk concentrate.</title>
        <authorList>
            <person name="Hofmann K."/>
            <person name="Huptas C."/>
            <person name="Doll E."/>
            <person name="Scherer S."/>
            <person name="Wenning M."/>
        </authorList>
    </citation>
    <scope>NUCLEOTIDE SEQUENCE [LARGE SCALE GENOMIC DNA]</scope>
    <source>
        <strain evidence="12 15">DSM 108989</strain>
        <strain evidence="13 14">DSM 108990</strain>
    </source>
</reference>
<evidence type="ECO:0000256" key="1">
    <source>
        <dbReference type="ARBA" id="ARBA00001286"/>
    </source>
</evidence>
<dbReference type="InterPro" id="IPR008332">
    <property type="entry name" value="MethylG_MeTrfase_N"/>
</dbReference>
<evidence type="ECO:0000313" key="12">
    <source>
        <dbReference type="EMBL" id="TWR93115.1"/>
    </source>
</evidence>
<keyword evidence="6 9" id="KW-0227">DNA damage</keyword>
<evidence type="ECO:0000256" key="9">
    <source>
        <dbReference type="HAMAP-Rule" id="MF_00772"/>
    </source>
</evidence>
<keyword evidence="15" id="KW-1185">Reference proteome</keyword>
<comment type="similarity">
    <text evidence="2 9">Belongs to the MGMT family.</text>
</comment>
<dbReference type="GO" id="GO:0006307">
    <property type="term" value="P:DNA alkylation repair"/>
    <property type="evidence" value="ECO:0007669"/>
    <property type="project" value="UniProtKB-UniRule"/>
</dbReference>
<dbReference type="HAMAP" id="MF_00772">
    <property type="entry name" value="OGT"/>
    <property type="match status" value="1"/>
</dbReference>
<dbReference type="EC" id="2.1.1.63" evidence="9"/>
<dbReference type="Proteomes" id="UP000317901">
    <property type="component" value="Unassembled WGS sequence"/>
</dbReference>
<evidence type="ECO:0000256" key="6">
    <source>
        <dbReference type="ARBA" id="ARBA00022763"/>
    </source>
</evidence>
<feature type="active site" description="Nucleophile; methyl group acceptor" evidence="9">
    <location>
        <position position="129"/>
    </location>
</feature>
<dbReference type="Pfam" id="PF01035">
    <property type="entry name" value="DNA_binding_1"/>
    <property type="match status" value="1"/>
</dbReference>
<organism evidence="13 14">
    <name type="scientific">Pseudomonas saxonica</name>
    <dbReference type="NCBI Taxonomy" id="2600598"/>
    <lineage>
        <taxon>Bacteria</taxon>
        <taxon>Pseudomonadati</taxon>
        <taxon>Pseudomonadota</taxon>
        <taxon>Gammaproteobacteria</taxon>
        <taxon>Pseudomonadales</taxon>
        <taxon>Pseudomonadaceae</taxon>
        <taxon>Pseudomonas</taxon>
    </lineage>
</organism>
<keyword evidence="3 9" id="KW-0963">Cytoplasm</keyword>